<dbReference type="EMBL" id="JACIER010000007">
    <property type="protein sequence ID" value="MBB4044297.1"/>
    <property type="molecule type" value="Genomic_DNA"/>
</dbReference>
<dbReference type="InterPro" id="IPR036388">
    <property type="entry name" value="WH-like_DNA-bd_sf"/>
</dbReference>
<dbReference type="SUPFAM" id="SSF46785">
    <property type="entry name" value="Winged helix' DNA-binding domain"/>
    <property type="match status" value="1"/>
</dbReference>
<reference evidence="5" key="1">
    <citation type="submission" date="2020-08" db="EMBL/GenBank/DDBJ databases">
        <title>Genomic Encyclopedia of Type Strains, Phase IV (KMG-IV): sequencing the most valuable type-strain genomes for metagenomic binning, comparative biology and taxonomic classification.</title>
        <authorList>
            <person name="Goeker M."/>
        </authorList>
    </citation>
    <scope>NUCLEOTIDE SEQUENCE [LARGE SCALE GENOMIC DNA]</scope>
    <source>
        <strain evidence="5">DSM 105720</strain>
    </source>
</reference>
<keyword evidence="3" id="KW-0804">Transcription</keyword>
<organism evidence="5 6">
    <name type="scientific">Bacteroides reticulotermitis</name>
    <dbReference type="NCBI Taxonomy" id="1133319"/>
    <lineage>
        <taxon>Bacteria</taxon>
        <taxon>Pseudomonadati</taxon>
        <taxon>Bacteroidota</taxon>
        <taxon>Bacteroidia</taxon>
        <taxon>Bacteroidales</taxon>
        <taxon>Bacteroidaceae</taxon>
        <taxon>Bacteroides</taxon>
    </lineage>
</organism>
<keyword evidence="6" id="KW-1185">Reference proteome</keyword>
<dbReference type="InterPro" id="IPR000835">
    <property type="entry name" value="HTH_MarR-typ"/>
</dbReference>
<evidence type="ECO:0000259" key="4">
    <source>
        <dbReference type="PROSITE" id="PS50995"/>
    </source>
</evidence>
<dbReference type="GO" id="GO:0003700">
    <property type="term" value="F:DNA-binding transcription factor activity"/>
    <property type="evidence" value="ECO:0007669"/>
    <property type="project" value="InterPro"/>
</dbReference>
<protein>
    <submittedName>
        <fullName evidence="5">DNA-binding MarR family transcriptional regulator</fullName>
    </submittedName>
</protein>
<evidence type="ECO:0000256" key="3">
    <source>
        <dbReference type="ARBA" id="ARBA00023163"/>
    </source>
</evidence>
<dbReference type="Proteomes" id="UP000560658">
    <property type="component" value="Unassembled WGS sequence"/>
</dbReference>
<dbReference type="PROSITE" id="PS50995">
    <property type="entry name" value="HTH_MARR_2"/>
    <property type="match status" value="1"/>
</dbReference>
<dbReference type="PANTHER" id="PTHR42756">
    <property type="entry name" value="TRANSCRIPTIONAL REGULATOR, MARR"/>
    <property type="match status" value="1"/>
</dbReference>
<accession>A0A840CW36</accession>
<dbReference type="GO" id="GO:0003677">
    <property type="term" value="F:DNA binding"/>
    <property type="evidence" value="ECO:0007669"/>
    <property type="project" value="UniProtKB-KW"/>
</dbReference>
<evidence type="ECO:0000256" key="1">
    <source>
        <dbReference type="ARBA" id="ARBA00023015"/>
    </source>
</evidence>
<dbReference type="InterPro" id="IPR036390">
    <property type="entry name" value="WH_DNA-bd_sf"/>
</dbReference>
<keyword evidence="2 5" id="KW-0238">DNA-binding</keyword>
<dbReference type="RefSeq" id="WP_044163612.1">
    <property type="nucleotide sequence ID" value="NZ_JACIER010000007.1"/>
</dbReference>
<keyword evidence="1" id="KW-0805">Transcription regulation</keyword>
<sequence>MDDFYSLGLLVSRASIALSKSLNAAIVNEDIDLPHSQFIVLRCVYYKDGLSQLEIANILSKDAATIKRTVDNLEQKGLVTRTQVRTLKNSVCITDKGRELMPVVLRIAEKTIEKAFTGIKKEQQDLLRIMLDEIYTNLENKNNEEAK</sequence>
<dbReference type="Pfam" id="PF01047">
    <property type="entry name" value="MarR"/>
    <property type="match status" value="1"/>
</dbReference>
<dbReference type="SMART" id="SM00347">
    <property type="entry name" value="HTH_MARR"/>
    <property type="match status" value="1"/>
</dbReference>
<evidence type="ECO:0000313" key="6">
    <source>
        <dbReference type="Proteomes" id="UP000560658"/>
    </source>
</evidence>
<dbReference type="Gene3D" id="1.10.10.10">
    <property type="entry name" value="Winged helix-like DNA-binding domain superfamily/Winged helix DNA-binding domain"/>
    <property type="match status" value="1"/>
</dbReference>
<name>A0A840CW36_9BACE</name>
<dbReference type="AlphaFoldDB" id="A0A840CW36"/>
<dbReference type="PANTHER" id="PTHR42756:SF1">
    <property type="entry name" value="TRANSCRIPTIONAL REPRESSOR OF EMRAB OPERON"/>
    <property type="match status" value="1"/>
</dbReference>
<evidence type="ECO:0000313" key="5">
    <source>
        <dbReference type="EMBL" id="MBB4044297.1"/>
    </source>
</evidence>
<feature type="domain" description="HTH marR-type" evidence="4">
    <location>
        <begin position="4"/>
        <end position="136"/>
    </location>
</feature>
<evidence type="ECO:0000256" key="2">
    <source>
        <dbReference type="ARBA" id="ARBA00023125"/>
    </source>
</evidence>
<dbReference type="PRINTS" id="PR00598">
    <property type="entry name" value="HTHMARR"/>
</dbReference>
<proteinExistence type="predicted"/>
<comment type="caution">
    <text evidence="5">The sequence shown here is derived from an EMBL/GenBank/DDBJ whole genome shotgun (WGS) entry which is preliminary data.</text>
</comment>
<gene>
    <name evidence="5" type="ORF">GGR06_002088</name>
</gene>